<protein>
    <submittedName>
        <fullName evidence="2">Uncharacterized protein</fullName>
    </submittedName>
</protein>
<gene>
    <name evidence="2" type="ORF">QM012_008193</name>
</gene>
<accession>A0ABR0TJS5</accession>
<evidence type="ECO:0000313" key="2">
    <source>
        <dbReference type="EMBL" id="KAK6004331.1"/>
    </source>
</evidence>
<sequence length="241" mass="25720">MYAIQALVLLATLSSALAVNKRSTQIFESLKRRNVEPSNNTELSTFEKRDDSPHTLVTTSDTSINFGSVGASGTYGVYHHLYDVCHEGGCEPSPVYISSHYTDGSDVYNQDVALTASGMYDGWDQRTVFIEAVLAVAAKNEQCEDKDYANVNGGGCTGCGVETGSVHMCRQTYYIQIDHWASAGYYEGGIKATTQEIENESGWCKFLDILSEAGGILGAVPGAGAIASGAEFFGTVTGKGC</sequence>
<evidence type="ECO:0000313" key="3">
    <source>
        <dbReference type="Proteomes" id="UP001341245"/>
    </source>
</evidence>
<feature type="chain" id="PRO_5045908883" evidence="1">
    <location>
        <begin position="19"/>
        <end position="241"/>
    </location>
</feature>
<organism evidence="2 3">
    <name type="scientific">Aureobasidium pullulans</name>
    <name type="common">Black yeast</name>
    <name type="synonym">Pullularia pullulans</name>
    <dbReference type="NCBI Taxonomy" id="5580"/>
    <lineage>
        <taxon>Eukaryota</taxon>
        <taxon>Fungi</taxon>
        <taxon>Dikarya</taxon>
        <taxon>Ascomycota</taxon>
        <taxon>Pezizomycotina</taxon>
        <taxon>Dothideomycetes</taxon>
        <taxon>Dothideomycetidae</taxon>
        <taxon>Dothideales</taxon>
        <taxon>Saccotheciaceae</taxon>
        <taxon>Aureobasidium</taxon>
    </lineage>
</organism>
<dbReference type="EMBL" id="JASGXD010000007">
    <property type="protein sequence ID" value="KAK6004331.1"/>
    <property type="molecule type" value="Genomic_DNA"/>
</dbReference>
<evidence type="ECO:0000256" key="1">
    <source>
        <dbReference type="SAM" id="SignalP"/>
    </source>
</evidence>
<proteinExistence type="predicted"/>
<keyword evidence="3" id="KW-1185">Reference proteome</keyword>
<comment type="caution">
    <text evidence="2">The sequence shown here is derived from an EMBL/GenBank/DDBJ whole genome shotgun (WGS) entry which is preliminary data.</text>
</comment>
<reference evidence="2 3" key="1">
    <citation type="submission" date="2023-11" db="EMBL/GenBank/DDBJ databases">
        <title>Draft genome sequence and annotation of the polyextremotolerant black yeast-like fungus Aureobasidium pullulans NRRL 62042.</title>
        <authorList>
            <person name="Dielentheis-Frenken M.R.E."/>
            <person name="Wibberg D."/>
            <person name="Blank L.M."/>
            <person name="Tiso T."/>
        </authorList>
    </citation>
    <scope>NUCLEOTIDE SEQUENCE [LARGE SCALE GENOMIC DNA]</scope>
    <source>
        <strain evidence="2 3">NRRL 62042</strain>
    </source>
</reference>
<feature type="signal peptide" evidence="1">
    <location>
        <begin position="1"/>
        <end position="18"/>
    </location>
</feature>
<keyword evidence="1" id="KW-0732">Signal</keyword>
<dbReference type="Proteomes" id="UP001341245">
    <property type="component" value="Unassembled WGS sequence"/>
</dbReference>
<name>A0ABR0TJS5_AURPU</name>